<comment type="caution">
    <text evidence="4">The sequence shown here is derived from an EMBL/GenBank/DDBJ whole genome shotgun (WGS) entry which is preliminary data.</text>
</comment>
<organism evidence="4 5">
    <name type="scientific">Streptomyces resistomycificus</name>
    <dbReference type="NCBI Taxonomy" id="67356"/>
    <lineage>
        <taxon>Bacteria</taxon>
        <taxon>Bacillati</taxon>
        <taxon>Actinomycetota</taxon>
        <taxon>Actinomycetes</taxon>
        <taxon>Kitasatosporales</taxon>
        <taxon>Streptomycetaceae</taxon>
        <taxon>Streptomyces</taxon>
        <taxon>Streptomyces aurantiacus group</taxon>
    </lineage>
</organism>
<reference evidence="5" key="1">
    <citation type="submission" date="2015-07" db="EMBL/GenBank/DDBJ databases">
        <authorList>
            <person name="Ju K.-S."/>
            <person name="Doroghazi J.R."/>
            <person name="Metcalf W.W."/>
        </authorList>
    </citation>
    <scope>NUCLEOTIDE SEQUENCE [LARGE SCALE GENOMIC DNA]</scope>
    <source>
        <strain evidence="5">NRRL 2290</strain>
    </source>
</reference>
<evidence type="ECO:0000256" key="1">
    <source>
        <dbReference type="SAM" id="MobiDB-lite"/>
    </source>
</evidence>
<dbReference type="AlphaFoldDB" id="A0A0L8L1L2"/>
<feature type="compositionally biased region" description="Low complexity" evidence="1">
    <location>
        <begin position="78"/>
        <end position="96"/>
    </location>
</feature>
<accession>A0A0L8L1L2</accession>
<keyword evidence="3" id="KW-0732">Signal</keyword>
<dbReference type="RefSeq" id="WP_030041430.1">
    <property type="nucleotide sequence ID" value="NZ_KL575607.1"/>
</dbReference>
<evidence type="ECO:0000256" key="2">
    <source>
        <dbReference type="SAM" id="Phobius"/>
    </source>
</evidence>
<protein>
    <submittedName>
        <fullName evidence="4">Excalibur calcium-binding protein</fullName>
    </submittedName>
</protein>
<evidence type="ECO:0000256" key="3">
    <source>
        <dbReference type="SAM" id="SignalP"/>
    </source>
</evidence>
<keyword evidence="2" id="KW-0472">Membrane</keyword>
<dbReference type="OrthoDB" id="5681216at2"/>
<dbReference type="PATRIC" id="fig|67356.5.peg.6161"/>
<feature type="chain" id="PRO_5011858723" evidence="3">
    <location>
        <begin position="27"/>
        <end position="138"/>
    </location>
</feature>
<dbReference type="Proteomes" id="UP000037251">
    <property type="component" value="Unassembled WGS sequence"/>
</dbReference>
<keyword evidence="2" id="KW-1133">Transmembrane helix</keyword>
<name>A0A0L8L1L2_9ACTN</name>
<feature type="signal peptide" evidence="3">
    <location>
        <begin position="1"/>
        <end position="26"/>
    </location>
</feature>
<keyword evidence="2" id="KW-0812">Transmembrane</keyword>
<evidence type="ECO:0000313" key="5">
    <source>
        <dbReference type="Proteomes" id="UP000037251"/>
    </source>
</evidence>
<gene>
    <name evidence="4" type="ORF">ADK37_28855</name>
</gene>
<keyword evidence="5" id="KW-1185">Reference proteome</keyword>
<evidence type="ECO:0000313" key="4">
    <source>
        <dbReference type="EMBL" id="KOG32005.1"/>
    </source>
</evidence>
<feature type="transmembrane region" description="Helical" evidence="2">
    <location>
        <begin position="115"/>
        <end position="133"/>
    </location>
</feature>
<dbReference type="STRING" id="67356.AQJ84_05550"/>
<dbReference type="EMBL" id="LGUS01000188">
    <property type="protein sequence ID" value="KOG32005.1"/>
    <property type="molecule type" value="Genomic_DNA"/>
</dbReference>
<proteinExistence type="predicted"/>
<feature type="region of interest" description="Disordered" evidence="1">
    <location>
        <begin position="43"/>
        <end position="114"/>
    </location>
</feature>
<dbReference type="eggNOG" id="COG5479">
    <property type="taxonomic scope" value="Bacteria"/>
</dbReference>
<sequence>MRRRTGAVGTLIAIAAIVPLADIAHAQDLDCRDFTYQEEAQAVFDSNPGDPNRLDEDQGPDDGIACEVLPRRGAGVISSTSAPRSPSPSPSVTATRGVRGGLGGASESGPSGPDIGIGLAFVAGGVLAAAFAVKRRRG</sequence>